<sequence length="375" mass="41811">MYGKVIWILEGRYVPAETENRQTSNGVGFATDPFTGGSAYVSNSSSMMPNDRLPIDKKRPRSELVPLSSFFQFGIEQASTKAIVKLRELNEMQTKYKLSEEQLCALEDILKTSTYDPRDIHVSAIDTGFGWNMDTIIPVMDIFRLALLNRTLNRIYCSLDMEGEKSARGLETIQRLTNFLVSASSDPIRILACRAMANSAMHQWGRAMLIHDVNTTLKYVAAQLSSAKHALQLAAATALANWALILLRHTESGKIAELGPREDALRAIIQALYKIFAIFHFEFKLTISGFSLQSFLKTRIMRNAIGNVVSFGDFNQIALIRLLQAIVTLMWGDVAIIQLAKGRDIIGIVNRIKDAVVDESGKAVARDIIEMAYSL</sequence>
<dbReference type="STRING" id="6280.A0A0N4T4T5"/>
<dbReference type="Gene3D" id="1.25.10.10">
    <property type="entry name" value="Leucine-rich Repeat Variant"/>
    <property type="match status" value="1"/>
</dbReference>
<proteinExistence type="predicted"/>
<dbReference type="PROSITE" id="PS51396">
    <property type="entry name" value="PUL"/>
    <property type="match status" value="1"/>
</dbReference>
<keyword evidence="3" id="KW-1185">Reference proteome</keyword>
<protein>
    <submittedName>
        <fullName evidence="4">PUL domain-containing protein</fullName>
    </submittedName>
</protein>
<organism evidence="4">
    <name type="scientific">Brugia pahangi</name>
    <name type="common">Filarial nematode worm</name>
    <dbReference type="NCBI Taxonomy" id="6280"/>
    <lineage>
        <taxon>Eukaryota</taxon>
        <taxon>Metazoa</taxon>
        <taxon>Ecdysozoa</taxon>
        <taxon>Nematoda</taxon>
        <taxon>Chromadorea</taxon>
        <taxon>Rhabditida</taxon>
        <taxon>Spirurina</taxon>
        <taxon>Spiruromorpha</taxon>
        <taxon>Filarioidea</taxon>
        <taxon>Onchocercidae</taxon>
        <taxon>Brugia</taxon>
    </lineage>
</organism>
<name>A0A0N4T4T5_BRUPA</name>
<accession>A0A0N4T4T5</accession>
<feature type="domain" description="PUL" evidence="1">
    <location>
        <begin position="63"/>
        <end position="371"/>
    </location>
</feature>
<dbReference type="AlphaFoldDB" id="A0A0N4T4T5"/>
<reference evidence="2 3" key="2">
    <citation type="submission" date="2018-11" db="EMBL/GenBank/DDBJ databases">
        <authorList>
            <consortium name="Pathogen Informatics"/>
        </authorList>
    </citation>
    <scope>NUCLEOTIDE SEQUENCE [LARGE SCALE GENOMIC DNA]</scope>
</reference>
<dbReference type="WBParaSite" id="BPAG_0000321501-mRNA-1">
    <property type="protein sequence ID" value="BPAG_0000321501-mRNA-1"/>
    <property type="gene ID" value="BPAG_0000321501"/>
</dbReference>
<reference evidence="4" key="1">
    <citation type="submission" date="2017-02" db="UniProtKB">
        <authorList>
            <consortium name="WormBaseParasite"/>
        </authorList>
    </citation>
    <scope>IDENTIFICATION</scope>
</reference>
<evidence type="ECO:0000259" key="1">
    <source>
        <dbReference type="PROSITE" id="PS51396"/>
    </source>
</evidence>
<dbReference type="InterPro" id="IPR011989">
    <property type="entry name" value="ARM-like"/>
</dbReference>
<evidence type="ECO:0000313" key="4">
    <source>
        <dbReference type="WBParaSite" id="BPAG_0000321501-mRNA-1"/>
    </source>
</evidence>
<dbReference type="EMBL" id="UZAD01000776">
    <property type="protein sequence ID" value="VDN84371.1"/>
    <property type="molecule type" value="Genomic_DNA"/>
</dbReference>
<evidence type="ECO:0000313" key="2">
    <source>
        <dbReference type="EMBL" id="VDN84371.1"/>
    </source>
</evidence>
<evidence type="ECO:0000313" key="3">
    <source>
        <dbReference type="Proteomes" id="UP000278627"/>
    </source>
</evidence>
<gene>
    <name evidence="2" type="ORF">BPAG_LOCUS3185</name>
</gene>
<dbReference type="InterPro" id="IPR013535">
    <property type="entry name" value="PUL_dom"/>
</dbReference>
<dbReference type="Pfam" id="PF08324">
    <property type="entry name" value="PUL"/>
    <property type="match status" value="1"/>
</dbReference>
<dbReference type="Proteomes" id="UP000278627">
    <property type="component" value="Unassembled WGS sequence"/>
</dbReference>